<accession>A0ABD5NXS8</accession>
<comment type="similarity">
    <text evidence="2">Belongs to the NADH dehydrogenase family.</text>
</comment>
<comment type="caution">
    <text evidence="7">The sequence shown here is derived from an EMBL/GenBank/DDBJ whole genome shotgun (WGS) entry which is preliminary data.</text>
</comment>
<keyword evidence="3" id="KW-0285">Flavoprotein</keyword>
<dbReference type="RefSeq" id="WP_246966673.1">
    <property type="nucleotide sequence ID" value="NZ_CP095397.1"/>
</dbReference>
<comment type="cofactor">
    <cofactor evidence="1">
        <name>FAD</name>
        <dbReference type="ChEBI" id="CHEBI:57692"/>
    </cofactor>
</comment>
<dbReference type="PANTHER" id="PTHR42913">
    <property type="entry name" value="APOPTOSIS-INDUCING FACTOR 1"/>
    <property type="match status" value="1"/>
</dbReference>
<evidence type="ECO:0000256" key="1">
    <source>
        <dbReference type="ARBA" id="ARBA00001974"/>
    </source>
</evidence>
<organism evidence="7 8">
    <name type="scientific">Natribaculum luteum</name>
    <dbReference type="NCBI Taxonomy" id="1586232"/>
    <lineage>
        <taxon>Archaea</taxon>
        <taxon>Methanobacteriati</taxon>
        <taxon>Methanobacteriota</taxon>
        <taxon>Stenosarchaea group</taxon>
        <taxon>Halobacteria</taxon>
        <taxon>Halobacteriales</taxon>
        <taxon>Natrialbaceae</taxon>
        <taxon>Natribaculum</taxon>
    </lineage>
</organism>
<protein>
    <submittedName>
        <fullName evidence="7">NAD(P)/FAD-dependent oxidoreductase</fullName>
        <ecNumber evidence="7">1.6.5.-</ecNumber>
    </submittedName>
</protein>
<evidence type="ECO:0000313" key="8">
    <source>
        <dbReference type="Proteomes" id="UP001595821"/>
    </source>
</evidence>
<dbReference type="SUPFAM" id="SSF51905">
    <property type="entry name" value="FAD/NAD(P)-binding domain"/>
    <property type="match status" value="2"/>
</dbReference>
<dbReference type="Pfam" id="PF07992">
    <property type="entry name" value="Pyr_redox_2"/>
    <property type="match status" value="1"/>
</dbReference>
<keyword evidence="5 7" id="KW-0560">Oxidoreductase</keyword>
<dbReference type="GeneID" id="71854601"/>
<name>A0ABD5NXS8_9EURY</name>
<reference evidence="7 8" key="1">
    <citation type="journal article" date="2014" name="Int. J. Syst. Evol. Microbiol.">
        <title>Complete genome sequence of Corynebacterium casei LMG S-19264T (=DSM 44701T), isolated from a smear-ripened cheese.</title>
        <authorList>
            <consortium name="US DOE Joint Genome Institute (JGI-PGF)"/>
            <person name="Walter F."/>
            <person name="Albersmeier A."/>
            <person name="Kalinowski J."/>
            <person name="Ruckert C."/>
        </authorList>
    </citation>
    <scope>NUCLEOTIDE SEQUENCE [LARGE SCALE GENOMIC DNA]</scope>
    <source>
        <strain evidence="7 8">IBRC-M 10912</strain>
    </source>
</reference>
<dbReference type="Proteomes" id="UP001595821">
    <property type="component" value="Unassembled WGS sequence"/>
</dbReference>
<dbReference type="InterPro" id="IPR051169">
    <property type="entry name" value="NADH-Q_oxidoreductase"/>
</dbReference>
<evidence type="ECO:0000256" key="3">
    <source>
        <dbReference type="ARBA" id="ARBA00022630"/>
    </source>
</evidence>
<evidence type="ECO:0000256" key="5">
    <source>
        <dbReference type="ARBA" id="ARBA00023002"/>
    </source>
</evidence>
<evidence type="ECO:0000256" key="4">
    <source>
        <dbReference type="ARBA" id="ARBA00022827"/>
    </source>
</evidence>
<dbReference type="GO" id="GO:0016491">
    <property type="term" value="F:oxidoreductase activity"/>
    <property type="evidence" value="ECO:0007669"/>
    <property type="project" value="UniProtKB-KW"/>
</dbReference>
<proteinExistence type="inferred from homology"/>
<dbReference type="EC" id="1.6.5.-" evidence="7"/>
<gene>
    <name evidence="7" type="ORF">ACFOZ7_06345</name>
</gene>
<dbReference type="AlphaFoldDB" id="A0ABD5NXS8"/>
<dbReference type="InterPro" id="IPR036188">
    <property type="entry name" value="FAD/NAD-bd_sf"/>
</dbReference>
<dbReference type="Gene3D" id="3.50.50.100">
    <property type="match status" value="1"/>
</dbReference>
<feature type="domain" description="FAD/NAD(P)-binding" evidence="6">
    <location>
        <begin position="1"/>
        <end position="290"/>
    </location>
</feature>
<dbReference type="InterPro" id="IPR023753">
    <property type="entry name" value="FAD/NAD-binding_dom"/>
</dbReference>
<dbReference type="PANTHER" id="PTHR42913:SF3">
    <property type="entry name" value="64 KDA MITOCHONDRIAL NADH DEHYDROGENASE (EUROFUNG)"/>
    <property type="match status" value="1"/>
</dbReference>
<evidence type="ECO:0000259" key="6">
    <source>
        <dbReference type="Pfam" id="PF07992"/>
    </source>
</evidence>
<keyword evidence="4" id="KW-0274">FAD</keyword>
<sequence length="383" mass="41249">MHVVVLGAGYAGLSLTRHLERRLPLDVEITLVDESPDHLVQHELHRVIRRPGLAADVTVPLTDAVERATVRVARVEDVDTDERTVFLSDGSLTYDVGAICLGAETAYYGLEGVREHARPLKRLEHANRIRSDVLAALSATSDPRLVVGGAGLSGVQVAGELAALVREEDATATITVLEQFDDVAPGFPENFQRAVRNALEAQSVEIRTGETVTDADERHVVLEGDERVPYDVFVWTGGIRGSDALEGSRRTVRADLRVDDRTFALGDAARVVDADGEAVPASAQTAVRQARTAAENVARIVEYERDGGVFEPRLEGYTFESPGWLVSVGDDAVAQVGPTVFTGPAANALKTTVGVGYLSSVGAIRNAVELVEEELDLERATRR</sequence>
<dbReference type="EMBL" id="JBHSDJ010000013">
    <property type="protein sequence ID" value="MFC4246615.1"/>
    <property type="molecule type" value="Genomic_DNA"/>
</dbReference>
<evidence type="ECO:0000256" key="2">
    <source>
        <dbReference type="ARBA" id="ARBA00005272"/>
    </source>
</evidence>
<evidence type="ECO:0000313" key="7">
    <source>
        <dbReference type="EMBL" id="MFC4246615.1"/>
    </source>
</evidence>